<feature type="region of interest" description="Disordered" evidence="1">
    <location>
        <begin position="264"/>
        <end position="325"/>
    </location>
</feature>
<dbReference type="AlphaFoldDB" id="A0A182J727"/>
<feature type="compositionally biased region" description="Basic and acidic residues" evidence="1">
    <location>
        <begin position="11"/>
        <end position="28"/>
    </location>
</feature>
<dbReference type="VEuPathDB" id="VectorBase:AATE012604"/>
<reference evidence="2" key="1">
    <citation type="submission" date="2022-08" db="UniProtKB">
        <authorList>
            <consortium name="EnsemblMetazoa"/>
        </authorList>
    </citation>
    <scope>IDENTIFICATION</scope>
    <source>
        <strain evidence="2">EBRO</strain>
    </source>
</reference>
<proteinExistence type="predicted"/>
<evidence type="ECO:0000256" key="1">
    <source>
        <dbReference type="SAM" id="MobiDB-lite"/>
    </source>
</evidence>
<organism evidence="2">
    <name type="scientific">Anopheles atroparvus</name>
    <name type="common">European mosquito</name>
    <dbReference type="NCBI Taxonomy" id="41427"/>
    <lineage>
        <taxon>Eukaryota</taxon>
        <taxon>Metazoa</taxon>
        <taxon>Ecdysozoa</taxon>
        <taxon>Arthropoda</taxon>
        <taxon>Hexapoda</taxon>
        <taxon>Insecta</taxon>
        <taxon>Pterygota</taxon>
        <taxon>Neoptera</taxon>
        <taxon>Endopterygota</taxon>
        <taxon>Diptera</taxon>
        <taxon>Nematocera</taxon>
        <taxon>Culicoidea</taxon>
        <taxon>Culicidae</taxon>
        <taxon>Anophelinae</taxon>
        <taxon>Anopheles</taxon>
    </lineage>
</organism>
<name>A0A182J727_ANOAO</name>
<accession>A0A182J727</accession>
<sequence length="391" mass="43656">MNRIGLQPSERNVEAHSERHDADEADEHEKAQIVSADGHAEQFGRHLQRGRVQQDRVQVLGRGVPVYERADADQVATGLRLTAGHAASGVMRDHVAFETVSIMAPFDRDLYSRDSVFEAYLEERDQRDDQPEQHVGEAGGEYVNRAGRHIAEQMRHARDGVAQVQHGQAGDRQRDPRVQMVQQLAELADLLLRNRSNRGATALKWLFSAGSENRKPTLIQLSGSMVAAQHVAHQAVAHDHHHLHEIVKEQRDGEHHFQQVARAGPSRQCARPSERAEPFECAGPVGTEEDDVGRGGCQPDKPEPKVQPKRQHEAARSEWNEGPTTYSFDETLQLFVIGKPIDEDRQKVPVQVEQGRYEVDEDGFPGGEQPVVTRVAVQGRGRPPTGQPLVY</sequence>
<feature type="region of interest" description="Disordered" evidence="1">
    <location>
        <begin position="1"/>
        <end position="28"/>
    </location>
</feature>
<evidence type="ECO:0000313" key="2">
    <source>
        <dbReference type="EnsemblMetazoa" id="AATE012604-PA.1"/>
    </source>
</evidence>
<feature type="compositionally biased region" description="Basic and acidic residues" evidence="1">
    <location>
        <begin position="300"/>
        <end position="319"/>
    </location>
</feature>
<protein>
    <submittedName>
        <fullName evidence="2">Uncharacterized protein</fullName>
    </submittedName>
</protein>
<dbReference type="EnsemblMetazoa" id="AATE012604-RA">
    <property type="protein sequence ID" value="AATE012604-PA.1"/>
    <property type="gene ID" value="AATE012604"/>
</dbReference>